<evidence type="ECO:0000259" key="4">
    <source>
        <dbReference type="Pfam" id="PF02709"/>
    </source>
</evidence>
<dbReference type="AlphaFoldDB" id="A0A4U5UY35"/>
<dbReference type="PANTHER" id="PTHR19300:SF32">
    <property type="entry name" value="BETA-1,4-GALACTOSYLTRANSFERASE 2"/>
    <property type="match status" value="1"/>
</dbReference>
<dbReference type="InterPro" id="IPR027791">
    <property type="entry name" value="Galactosyl_T_C"/>
</dbReference>
<feature type="domain" description="Galactosyltransferase C-terminal" evidence="4">
    <location>
        <begin position="46"/>
        <end position="92"/>
    </location>
</feature>
<gene>
    <name evidence="5" type="ORF">D9C73_014110</name>
</gene>
<dbReference type="Proteomes" id="UP000298787">
    <property type="component" value="Chromosome 12"/>
</dbReference>
<evidence type="ECO:0000256" key="1">
    <source>
        <dbReference type="ARBA" id="ARBA00004323"/>
    </source>
</evidence>
<dbReference type="Pfam" id="PF02709">
    <property type="entry name" value="Glyco_transf_7C"/>
    <property type="match status" value="1"/>
</dbReference>
<keyword evidence="2 5" id="KW-0808">Transferase</keyword>
<accession>A0A4U5UY35</accession>
<dbReference type="GO" id="GO:0000139">
    <property type="term" value="C:Golgi membrane"/>
    <property type="evidence" value="ECO:0007669"/>
    <property type="project" value="UniProtKB-SubCell"/>
</dbReference>
<evidence type="ECO:0000256" key="3">
    <source>
        <dbReference type="ARBA" id="ARBA00023211"/>
    </source>
</evidence>
<name>A0A4U5UY35_COLLU</name>
<dbReference type="GO" id="GO:0008378">
    <property type="term" value="F:galactosyltransferase activity"/>
    <property type="evidence" value="ECO:0007669"/>
    <property type="project" value="TreeGrafter"/>
</dbReference>
<protein>
    <submittedName>
        <fullName evidence="5">Beta-1,4-galactosyltransferase 2</fullName>
    </submittedName>
</protein>
<evidence type="ECO:0000313" key="5">
    <source>
        <dbReference type="EMBL" id="TKS79660.1"/>
    </source>
</evidence>
<comment type="subcellular location">
    <subcellularLocation>
        <location evidence="1">Golgi apparatus membrane</location>
        <topology evidence="1">Single-pass type II membrane protein</topology>
    </subcellularLocation>
</comment>
<evidence type="ECO:0000313" key="6">
    <source>
        <dbReference type="Proteomes" id="UP000298787"/>
    </source>
</evidence>
<reference evidence="5 6" key="1">
    <citation type="submission" date="2019-01" db="EMBL/GenBank/DDBJ databases">
        <title>Genome Assembly of Collichthys lucidus.</title>
        <authorList>
            <person name="Cai M."/>
            <person name="Xiao S."/>
        </authorList>
    </citation>
    <scope>NUCLEOTIDE SEQUENCE [LARGE SCALE GENOMIC DNA]</scope>
    <source>
        <strain evidence="5">JT15FE1705JMU</strain>
        <tissue evidence="5">Muscle</tissue>
    </source>
</reference>
<organism evidence="5 6">
    <name type="scientific">Collichthys lucidus</name>
    <name type="common">Big head croaker</name>
    <name type="synonym">Sciaena lucida</name>
    <dbReference type="NCBI Taxonomy" id="240159"/>
    <lineage>
        <taxon>Eukaryota</taxon>
        <taxon>Metazoa</taxon>
        <taxon>Chordata</taxon>
        <taxon>Craniata</taxon>
        <taxon>Vertebrata</taxon>
        <taxon>Euteleostomi</taxon>
        <taxon>Actinopterygii</taxon>
        <taxon>Neopterygii</taxon>
        <taxon>Teleostei</taxon>
        <taxon>Neoteleostei</taxon>
        <taxon>Acanthomorphata</taxon>
        <taxon>Eupercaria</taxon>
        <taxon>Sciaenidae</taxon>
        <taxon>Collichthys</taxon>
    </lineage>
</organism>
<dbReference type="InterPro" id="IPR029044">
    <property type="entry name" value="Nucleotide-diphossugar_trans"/>
</dbReference>
<dbReference type="SUPFAM" id="SSF53448">
    <property type="entry name" value="Nucleotide-diphospho-sugar transferases"/>
    <property type="match status" value="1"/>
</dbReference>
<dbReference type="GO" id="GO:0005975">
    <property type="term" value="P:carbohydrate metabolic process"/>
    <property type="evidence" value="ECO:0007669"/>
    <property type="project" value="InterPro"/>
</dbReference>
<dbReference type="EMBL" id="CM014089">
    <property type="protein sequence ID" value="TKS79660.1"/>
    <property type="molecule type" value="Genomic_DNA"/>
</dbReference>
<keyword evidence="5" id="KW-0328">Glycosyltransferase</keyword>
<dbReference type="STRING" id="240159.A0A4U5UY35"/>
<dbReference type="PANTHER" id="PTHR19300">
    <property type="entry name" value="BETA-1,4-GALACTOSYLTRANSFERASE"/>
    <property type="match status" value="1"/>
</dbReference>
<proteinExistence type="predicted"/>
<dbReference type="InterPro" id="IPR003859">
    <property type="entry name" value="Galactosyl_T"/>
</dbReference>
<evidence type="ECO:0000256" key="2">
    <source>
        <dbReference type="ARBA" id="ARBA00022679"/>
    </source>
</evidence>
<keyword evidence="6" id="KW-1185">Reference proteome</keyword>
<dbReference type="PRINTS" id="PR02050">
    <property type="entry name" value="B14GALTRFASE"/>
</dbReference>
<keyword evidence="3" id="KW-0464">Manganese</keyword>
<dbReference type="Gene3D" id="3.90.550.10">
    <property type="entry name" value="Spore Coat Polysaccharide Biosynthesis Protein SpsA, Chain A"/>
    <property type="match status" value="1"/>
</dbReference>
<sequence length="142" mass="15707">MASECDLPIQELSVYKSYPTLDPQGPQQVPDIVLNKLMLSGNKHHTRWLPYAGYFGGVSGLSKKQFLKINGFPNEYWGWGGEDDDIYNRPWHGLCLKWGPASVMPAQGTELSLLLSVARARGGEDTCHLHNCQCGLPPPTPV</sequence>